<protein>
    <submittedName>
        <fullName evidence="1">Uncharacterized protein</fullName>
    </submittedName>
</protein>
<dbReference type="Proteomes" id="UP000326202">
    <property type="component" value="Chromosome"/>
</dbReference>
<dbReference type="EMBL" id="CP042906">
    <property type="protein sequence ID" value="QEX18516.1"/>
    <property type="molecule type" value="Genomic_DNA"/>
</dbReference>
<dbReference type="RefSeq" id="WP_151178668.1">
    <property type="nucleotide sequence ID" value="NZ_CP042906.1"/>
</dbReference>
<dbReference type="KEGG" id="htq:FRZ44_38230"/>
<keyword evidence="2" id="KW-1185">Reference proteome</keyword>
<evidence type="ECO:0000313" key="2">
    <source>
        <dbReference type="Proteomes" id="UP000326202"/>
    </source>
</evidence>
<reference evidence="1 2" key="1">
    <citation type="submission" date="2019-08" db="EMBL/GenBank/DDBJ databases">
        <title>Hyperibacter terrae gen. nov., sp. nov. and Hyperibacter viscosus sp. nov., two new members in the family Rhodospirillaceae isolated from the rhizosphere of Hypericum perforatum.</title>
        <authorList>
            <person name="Noviana Z."/>
        </authorList>
    </citation>
    <scope>NUCLEOTIDE SEQUENCE [LARGE SCALE GENOMIC DNA]</scope>
    <source>
        <strain evidence="1 2">R5913</strain>
    </source>
</reference>
<organism evidence="1 2">
    <name type="scientific">Hypericibacter terrae</name>
    <dbReference type="NCBI Taxonomy" id="2602015"/>
    <lineage>
        <taxon>Bacteria</taxon>
        <taxon>Pseudomonadati</taxon>
        <taxon>Pseudomonadota</taxon>
        <taxon>Alphaproteobacteria</taxon>
        <taxon>Rhodospirillales</taxon>
        <taxon>Dongiaceae</taxon>
        <taxon>Hypericibacter</taxon>
    </lineage>
</organism>
<dbReference type="AlphaFoldDB" id="A0A5J6MUK3"/>
<evidence type="ECO:0000313" key="1">
    <source>
        <dbReference type="EMBL" id="QEX18516.1"/>
    </source>
</evidence>
<accession>A0A5J6MUK3</accession>
<proteinExistence type="predicted"/>
<gene>
    <name evidence="1" type="ORF">FRZ44_38230</name>
</gene>
<name>A0A5J6MUK3_9PROT</name>
<sequence length="99" mass="10718">MIPLRQGSGGQAVLTEAELDRAVLFSIETAERALSTERLYDILARAGALPEEPLARLYPSHPHRLAICQSIERLKRSGALERWGLPWQAPGGAAEGTAS</sequence>